<protein>
    <submittedName>
        <fullName evidence="1 2">Uncharacterized protein</fullName>
    </submittedName>
</protein>
<dbReference type="InParanoid" id="A0A2K1IJQ5"/>
<proteinExistence type="predicted"/>
<dbReference type="Gramene" id="Pp3c23_17020V3.1">
    <property type="protein sequence ID" value="PAC:32951139.CDS.1"/>
    <property type="gene ID" value="Pp3c23_17020"/>
</dbReference>
<reference evidence="1 3" key="1">
    <citation type="journal article" date="2008" name="Science">
        <title>The Physcomitrella genome reveals evolutionary insights into the conquest of land by plants.</title>
        <authorList>
            <person name="Rensing S."/>
            <person name="Lang D."/>
            <person name="Zimmer A."/>
            <person name="Terry A."/>
            <person name="Salamov A."/>
            <person name="Shapiro H."/>
            <person name="Nishiyama T."/>
            <person name="Perroud P.-F."/>
            <person name="Lindquist E."/>
            <person name="Kamisugi Y."/>
            <person name="Tanahashi T."/>
            <person name="Sakakibara K."/>
            <person name="Fujita T."/>
            <person name="Oishi K."/>
            <person name="Shin-I T."/>
            <person name="Kuroki Y."/>
            <person name="Toyoda A."/>
            <person name="Suzuki Y."/>
            <person name="Hashimoto A."/>
            <person name="Yamaguchi K."/>
            <person name="Sugano A."/>
            <person name="Kohara Y."/>
            <person name="Fujiyama A."/>
            <person name="Anterola A."/>
            <person name="Aoki S."/>
            <person name="Ashton N."/>
            <person name="Barbazuk W.B."/>
            <person name="Barker E."/>
            <person name="Bennetzen J."/>
            <person name="Bezanilla M."/>
            <person name="Blankenship R."/>
            <person name="Cho S.H."/>
            <person name="Dutcher S."/>
            <person name="Estelle M."/>
            <person name="Fawcett J.A."/>
            <person name="Gundlach H."/>
            <person name="Hanada K."/>
            <person name="Heyl A."/>
            <person name="Hicks K.A."/>
            <person name="Hugh J."/>
            <person name="Lohr M."/>
            <person name="Mayer K."/>
            <person name="Melkozernov A."/>
            <person name="Murata T."/>
            <person name="Nelson D."/>
            <person name="Pils B."/>
            <person name="Prigge M."/>
            <person name="Reiss B."/>
            <person name="Renner T."/>
            <person name="Rombauts S."/>
            <person name="Rushton P."/>
            <person name="Sanderfoot A."/>
            <person name="Schween G."/>
            <person name="Shiu S.-H."/>
            <person name="Stueber K."/>
            <person name="Theodoulou F.L."/>
            <person name="Tu H."/>
            <person name="Van de Peer Y."/>
            <person name="Verrier P.J."/>
            <person name="Waters E."/>
            <person name="Wood A."/>
            <person name="Yang L."/>
            <person name="Cove D."/>
            <person name="Cuming A."/>
            <person name="Hasebe M."/>
            <person name="Lucas S."/>
            <person name="Mishler D.B."/>
            <person name="Reski R."/>
            <person name="Grigoriev I."/>
            <person name="Quatrano R.S."/>
            <person name="Boore J.L."/>
        </authorList>
    </citation>
    <scope>NUCLEOTIDE SEQUENCE [LARGE SCALE GENOMIC DNA]</scope>
    <source>
        <strain evidence="2 3">cv. Gransden 2004</strain>
    </source>
</reference>
<dbReference type="Gramene" id="Pp3c23_17020V3.5">
    <property type="protein sequence ID" value="PAC:32951143.CDS.1"/>
    <property type="gene ID" value="Pp3c23_17020"/>
</dbReference>
<dbReference type="EnsemblPlants" id="Pp3c23_17020V3.4">
    <property type="protein sequence ID" value="PAC:32951142.CDS.1"/>
    <property type="gene ID" value="Pp3c23_17020"/>
</dbReference>
<sequence length="64" mass="7523">MVRTYTFAAMVAVTYAIVTSGDHVFRWMAERQESKMEQIKLDRQAMRMRRELLRELDEKNAAAA</sequence>
<dbReference type="Gramene" id="Pp3c23_17020V3.3">
    <property type="protein sequence ID" value="PAC:32951141.CDS.1"/>
    <property type="gene ID" value="Pp3c23_17020"/>
</dbReference>
<dbReference type="EnsemblPlants" id="Pp3c23_17020V3.2">
    <property type="protein sequence ID" value="PAC:32951140.CDS.1"/>
    <property type="gene ID" value="Pp3c23_17020"/>
</dbReference>
<gene>
    <name evidence="1" type="ORF">PHYPA_028196</name>
</gene>
<keyword evidence="3" id="KW-1185">Reference proteome</keyword>
<accession>A0A2K1IJQ5</accession>
<reference evidence="1 3" key="2">
    <citation type="journal article" date="2018" name="Plant J.">
        <title>The Physcomitrella patens chromosome-scale assembly reveals moss genome structure and evolution.</title>
        <authorList>
            <person name="Lang D."/>
            <person name="Ullrich K.K."/>
            <person name="Murat F."/>
            <person name="Fuchs J."/>
            <person name="Jenkins J."/>
            <person name="Haas F.B."/>
            <person name="Piednoel M."/>
            <person name="Gundlach H."/>
            <person name="Van Bel M."/>
            <person name="Meyberg R."/>
            <person name="Vives C."/>
            <person name="Morata J."/>
            <person name="Symeonidi A."/>
            <person name="Hiss M."/>
            <person name="Muchero W."/>
            <person name="Kamisugi Y."/>
            <person name="Saleh O."/>
            <person name="Blanc G."/>
            <person name="Decker E.L."/>
            <person name="van Gessel N."/>
            <person name="Grimwood J."/>
            <person name="Hayes R.D."/>
            <person name="Graham S.W."/>
            <person name="Gunter L.E."/>
            <person name="McDaniel S.F."/>
            <person name="Hoernstein S.N.W."/>
            <person name="Larsson A."/>
            <person name="Li F.W."/>
            <person name="Perroud P.F."/>
            <person name="Phillips J."/>
            <person name="Ranjan P."/>
            <person name="Rokshar D.S."/>
            <person name="Rothfels C.J."/>
            <person name="Schneider L."/>
            <person name="Shu S."/>
            <person name="Stevenson D.W."/>
            <person name="Thummler F."/>
            <person name="Tillich M."/>
            <person name="Villarreal Aguilar J.C."/>
            <person name="Widiez T."/>
            <person name="Wong G.K."/>
            <person name="Wymore A."/>
            <person name="Zhang Y."/>
            <person name="Zimmer A.D."/>
            <person name="Quatrano R.S."/>
            <person name="Mayer K.F.X."/>
            <person name="Goodstein D."/>
            <person name="Casacuberta J.M."/>
            <person name="Vandepoele K."/>
            <person name="Reski R."/>
            <person name="Cuming A.C."/>
            <person name="Tuskan G.A."/>
            <person name="Maumus F."/>
            <person name="Salse J."/>
            <person name="Schmutz J."/>
            <person name="Rensing S.A."/>
        </authorList>
    </citation>
    <scope>NUCLEOTIDE SEQUENCE [LARGE SCALE GENOMIC DNA]</scope>
    <source>
        <strain evidence="2 3">cv. Gransden 2004</strain>
    </source>
</reference>
<dbReference type="AlphaFoldDB" id="A0A2K1IJQ5"/>
<name>A0A2K1IJQ5_PHYPA</name>
<dbReference type="Gramene" id="Pp3c23_17020V3.2">
    <property type="protein sequence ID" value="PAC:32951140.CDS.1"/>
    <property type="gene ID" value="Pp3c23_17020"/>
</dbReference>
<evidence type="ECO:0000313" key="1">
    <source>
        <dbReference type="EMBL" id="PNR29502.1"/>
    </source>
</evidence>
<dbReference type="EnsemblPlants" id="Pp3c23_17020V3.1">
    <property type="protein sequence ID" value="PAC:32951139.CDS.1"/>
    <property type="gene ID" value="Pp3c23_17020"/>
</dbReference>
<dbReference type="EMBL" id="ABEU02000023">
    <property type="protein sequence ID" value="PNR29502.1"/>
    <property type="molecule type" value="Genomic_DNA"/>
</dbReference>
<dbReference type="Proteomes" id="UP000006727">
    <property type="component" value="Chromosome 23"/>
</dbReference>
<dbReference type="EnsemblPlants" id="Pp3c23_17020V3.5">
    <property type="protein sequence ID" value="PAC:32951143.CDS.1"/>
    <property type="gene ID" value="Pp3c23_17020"/>
</dbReference>
<dbReference type="PaxDb" id="3218-PP1S222_115V6.1"/>
<organism evidence="1">
    <name type="scientific">Physcomitrium patens</name>
    <name type="common">Spreading-leaved earth moss</name>
    <name type="synonym">Physcomitrella patens</name>
    <dbReference type="NCBI Taxonomy" id="3218"/>
    <lineage>
        <taxon>Eukaryota</taxon>
        <taxon>Viridiplantae</taxon>
        <taxon>Streptophyta</taxon>
        <taxon>Embryophyta</taxon>
        <taxon>Bryophyta</taxon>
        <taxon>Bryophytina</taxon>
        <taxon>Bryopsida</taxon>
        <taxon>Funariidae</taxon>
        <taxon>Funariales</taxon>
        <taxon>Funariaceae</taxon>
        <taxon>Physcomitrium</taxon>
    </lineage>
</organism>
<dbReference type="Gramene" id="Pp3c23_17020V3.4">
    <property type="protein sequence ID" value="PAC:32951142.CDS.1"/>
    <property type="gene ID" value="Pp3c23_17020"/>
</dbReference>
<evidence type="ECO:0000313" key="2">
    <source>
        <dbReference type="EnsemblPlants" id="PAC:32951139.CDS.1"/>
    </source>
</evidence>
<dbReference type="OMA" id="QESKMEQ"/>
<dbReference type="EnsemblPlants" id="Pp3c23_17020V3.3">
    <property type="protein sequence ID" value="PAC:32951141.CDS.1"/>
    <property type="gene ID" value="Pp3c23_17020"/>
</dbReference>
<evidence type="ECO:0000313" key="3">
    <source>
        <dbReference type="Proteomes" id="UP000006727"/>
    </source>
</evidence>
<reference evidence="2" key="3">
    <citation type="submission" date="2020-12" db="UniProtKB">
        <authorList>
            <consortium name="EnsemblPlants"/>
        </authorList>
    </citation>
    <scope>IDENTIFICATION</scope>
</reference>